<organism evidence="1 2">
    <name type="scientific">Lecanicillium saksenae</name>
    <dbReference type="NCBI Taxonomy" id="468837"/>
    <lineage>
        <taxon>Eukaryota</taxon>
        <taxon>Fungi</taxon>
        <taxon>Dikarya</taxon>
        <taxon>Ascomycota</taxon>
        <taxon>Pezizomycotina</taxon>
        <taxon>Sordariomycetes</taxon>
        <taxon>Hypocreomycetidae</taxon>
        <taxon>Hypocreales</taxon>
        <taxon>Cordycipitaceae</taxon>
        <taxon>Lecanicillium</taxon>
    </lineage>
</organism>
<protein>
    <submittedName>
        <fullName evidence="1">Uncharacterized protein</fullName>
    </submittedName>
</protein>
<name>A0ACC1QVK7_9HYPO</name>
<dbReference type="Proteomes" id="UP001148737">
    <property type="component" value="Unassembled WGS sequence"/>
</dbReference>
<accession>A0ACC1QVK7</accession>
<evidence type="ECO:0000313" key="1">
    <source>
        <dbReference type="EMBL" id="KAJ3493391.1"/>
    </source>
</evidence>
<reference evidence="1" key="1">
    <citation type="submission" date="2022-07" db="EMBL/GenBank/DDBJ databases">
        <title>Genome Sequence of Lecanicillium saksenae.</title>
        <authorList>
            <person name="Buettner E."/>
        </authorList>
    </citation>
    <scope>NUCLEOTIDE SEQUENCE</scope>
    <source>
        <strain evidence="1">VT-O1</strain>
    </source>
</reference>
<keyword evidence="2" id="KW-1185">Reference proteome</keyword>
<sequence length="191" mass="21349">MAESASVIFFDAKEHSHVTPYLAAIHASCITHDRTIATFLPPLSHEKLLSWWKERISEIAEGSRVMLLLVNEMDPSGRVKGPEIMGVVMLFMPPSETGPFRCSVEKLLIHKSFRGRGGARLLINALEEEALKRQRTMLLLDTETGSAAEAVYKRLGYTEMGVIPNYGISPTGELKDGTFFYKDISTQVYNE</sequence>
<evidence type="ECO:0000313" key="2">
    <source>
        <dbReference type="Proteomes" id="UP001148737"/>
    </source>
</evidence>
<dbReference type="EMBL" id="JANAKD010000492">
    <property type="protein sequence ID" value="KAJ3493391.1"/>
    <property type="molecule type" value="Genomic_DNA"/>
</dbReference>
<proteinExistence type="predicted"/>
<comment type="caution">
    <text evidence="1">The sequence shown here is derived from an EMBL/GenBank/DDBJ whole genome shotgun (WGS) entry which is preliminary data.</text>
</comment>
<gene>
    <name evidence="1" type="ORF">NLG97_g4762</name>
</gene>